<name>A0ABD6EB86_9BILA</name>
<feature type="coiled-coil region" evidence="1">
    <location>
        <begin position="74"/>
        <end position="108"/>
    </location>
</feature>
<organism evidence="2 3">
    <name type="scientific">Gnathostoma spinigerum</name>
    <dbReference type="NCBI Taxonomy" id="75299"/>
    <lineage>
        <taxon>Eukaryota</taxon>
        <taxon>Metazoa</taxon>
        <taxon>Ecdysozoa</taxon>
        <taxon>Nematoda</taxon>
        <taxon>Chromadorea</taxon>
        <taxon>Rhabditida</taxon>
        <taxon>Spirurina</taxon>
        <taxon>Gnathostomatomorpha</taxon>
        <taxon>Gnathostomatoidea</taxon>
        <taxon>Gnathostomatidae</taxon>
        <taxon>Gnathostoma</taxon>
    </lineage>
</organism>
<evidence type="ECO:0008006" key="4">
    <source>
        <dbReference type="Google" id="ProtNLM"/>
    </source>
</evidence>
<proteinExistence type="predicted"/>
<keyword evidence="3" id="KW-1185">Reference proteome</keyword>
<sequence length="373" mass="42397">MQSTLMSRKVRCTSCENSSIYCFECVARKVSFYEKRSRQAELLHQIEECNKKIYEVFEERLTQEKSMHDCRKEMAKLELVIKSKKKSNAELKEKISILRLRIQKSQKTSSMLKNKIWAIMTKAHKSKGDTMGSEEVQISKVRKDLLKPYLRVFSFSKKTETSSRSAPVSEENSEADLPSTSDVREEYIFSIGNCHVSDGLRSSHLGKQLESGVTSLSDEQRLTFAGLIYGIQFVDIISLIFDVYIPYKLSLKDVALLIFSSEGFDADILKFNCSVVTLCLELGISPSEVDIFRPFANLYLLFEAFCSLPDTLLKAPKVPNEAIMKNISAYYQWILADHKIKSVPVPADSVSITSFGDSPFPTKGAWCYVQKLR</sequence>
<reference evidence="2 3" key="1">
    <citation type="submission" date="2024-08" db="EMBL/GenBank/DDBJ databases">
        <title>Gnathostoma spinigerum genome.</title>
        <authorList>
            <person name="Gonzalez-Bertolin B."/>
            <person name="Monzon S."/>
            <person name="Zaballos A."/>
            <person name="Jimenez P."/>
            <person name="Dekumyoy P."/>
            <person name="Varona S."/>
            <person name="Cuesta I."/>
            <person name="Sumanam S."/>
            <person name="Adisakwattana P."/>
            <person name="Gasser R.B."/>
            <person name="Hernandez-Gonzalez A."/>
            <person name="Young N.D."/>
            <person name="Perteguer M.J."/>
        </authorList>
    </citation>
    <scope>NUCLEOTIDE SEQUENCE [LARGE SCALE GENOMIC DNA]</scope>
    <source>
        <strain evidence="2">AL3</strain>
        <tissue evidence="2">Liver</tissue>
    </source>
</reference>
<protein>
    <recommendedName>
        <fullName evidence="4">FRIGIDA-like protein</fullName>
    </recommendedName>
</protein>
<evidence type="ECO:0000313" key="3">
    <source>
        <dbReference type="Proteomes" id="UP001608902"/>
    </source>
</evidence>
<dbReference type="PANTHER" id="PTHR13664:SF0">
    <property type="entry name" value="BECLIN 1-ASSOCIATED AUTOPHAGY-RELATED KEY REGULATOR"/>
    <property type="match status" value="1"/>
</dbReference>
<accession>A0ABD6EB86</accession>
<evidence type="ECO:0000256" key="1">
    <source>
        <dbReference type="SAM" id="Coils"/>
    </source>
</evidence>
<evidence type="ECO:0000313" key="2">
    <source>
        <dbReference type="EMBL" id="MFH4977303.1"/>
    </source>
</evidence>
<keyword evidence="1" id="KW-0175">Coiled coil</keyword>
<dbReference type="AlphaFoldDB" id="A0ABD6EB86"/>
<comment type="caution">
    <text evidence="2">The sequence shown here is derived from an EMBL/GenBank/DDBJ whole genome shotgun (WGS) entry which is preliminary data.</text>
</comment>
<dbReference type="Proteomes" id="UP001608902">
    <property type="component" value="Unassembled WGS sequence"/>
</dbReference>
<gene>
    <name evidence="2" type="ORF">AB6A40_004012</name>
</gene>
<dbReference type="PANTHER" id="PTHR13664">
    <property type="entry name" value="BECLIN 1-ASSOCIATED AUTOPHAGY-RELATED KEY REGULATOR"/>
    <property type="match status" value="1"/>
</dbReference>
<dbReference type="EMBL" id="JBGFUD010002200">
    <property type="protein sequence ID" value="MFH4977303.1"/>
    <property type="molecule type" value="Genomic_DNA"/>
</dbReference>